<gene>
    <name evidence="2" type="ORF">DPX16_0002</name>
</gene>
<dbReference type="OrthoDB" id="9998011at2759"/>
<dbReference type="GO" id="GO:0005576">
    <property type="term" value="C:extracellular region"/>
    <property type="evidence" value="ECO:0007669"/>
    <property type="project" value="InterPro"/>
</dbReference>
<keyword evidence="3" id="KW-1185">Reference proteome</keyword>
<dbReference type="Pfam" id="PF07677">
    <property type="entry name" value="A2M_recep"/>
    <property type="match status" value="1"/>
</dbReference>
<dbReference type="Proteomes" id="UP000281406">
    <property type="component" value="Unassembled WGS sequence"/>
</dbReference>
<dbReference type="EMBL" id="RJVU01042491">
    <property type="protein sequence ID" value="ROL46018.1"/>
    <property type="molecule type" value="Genomic_DNA"/>
</dbReference>
<evidence type="ECO:0000313" key="3">
    <source>
        <dbReference type="Proteomes" id="UP000281406"/>
    </source>
</evidence>
<reference evidence="2 3" key="1">
    <citation type="submission" date="2018-10" db="EMBL/GenBank/DDBJ databases">
        <title>Genome assembly for a Yunnan-Guizhou Plateau 3E fish, Anabarilius grahami (Regan), and its evolutionary and genetic applications.</title>
        <authorList>
            <person name="Jiang W."/>
        </authorList>
    </citation>
    <scope>NUCLEOTIDE SEQUENCE [LARGE SCALE GENOMIC DNA]</scope>
    <source>
        <strain evidence="2">AG-KIZ</strain>
        <tissue evidence="2">Muscle</tissue>
    </source>
</reference>
<comment type="caution">
    <text evidence="2">The sequence shown here is derived from an EMBL/GenBank/DDBJ whole genome shotgun (WGS) entry which is preliminary data.</text>
</comment>
<accession>A0A3N0YJP9</accession>
<sequence>MVIVDIKLLSGFTADTSLLGSSPQTFAPLVERVDAGDDSVLVYLKEVMRLRRHTCPPVQDARLE</sequence>
<dbReference type="AlphaFoldDB" id="A0A3N0YJP9"/>
<protein>
    <recommendedName>
        <fullName evidence="1">Alpha-macroglobulin receptor-binding domain-containing protein</fullName>
    </recommendedName>
</protein>
<proteinExistence type="predicted"/>
<organism evidence="2 3">
    <name type="scientific">Anabarilius grahami</name>
    <name type="common">Kanglang fish</name>
    <name type="synonym">Barilius grahami</name>
    <dbReference type="NCBI Taxonomy" id="495550"/>
    <lineage>
        <taxon>Eukaryota</taxon>
        <taxon>Metazoa</taxon>
        <taxon>Chordata</taxon>
        <taxon>Craniata</taxon>
        <taxon>Vertebrata</taxon>
        <taxon>Euteleostomi</taxon>
        <taxon>Actinopterygii</taxon>
        <taxon>Neopterygii</taxon>
        <taxon>Teleostei</taxon>
        <taxon>Ostariophysi</taxon>
        <taxon>Cypriniformes</taxon>
        <taxon>Xenocyprididae</taxon>
        <taxon>Xenocypridinae</taxon>
        <taxon>Xenocypridinae incertae sedis</taxon>
        <taxon>Anabarilius</taxon>
    </lineage>
</organism>
<feature type="domain" description="Alpha-macroglobulin receptor-binding" evidence="1">
    <location>
        <begin position="1"/>
        <end position="48"/>
    </location>
</feature>
<evidence type="ECO:0000259" key="1">
    <source>
        <dbReference type="Pfam" id="PF07677"/>
    </source>
</evidence>
<dbReference type="Gene3D" id="2.60.40.690">
    <property type="entry name" value="Alpha-macroglobulin, receptor-binding domain"/>
    <property type="match status" value="1"/>
</dbReference>
<dbReference type="SUPFAM" id="SSF49410">
    <property type="entry name" value="Alpha-macroglobulin receptor domain"/>
    <property type="match status" value="1"/>
</dbReference>
<name>A0A3N0YJP9_ANAGA</name>
<dbReference type="InterPro" id="IPR036595">
    <property type="entry name" value="A-macroglobulin_rcpt-bd_sf"/>
</dbReference>
<dbReference type="InterPro" id="IPR009048">
    <property type="entry name" value="A-macroglobulin_rcpt-bd"/>
</dbReference>
<evidence type="ECO:0000313" key="2">
    <source>
        <dbReference type="EMBL" id="ROL46018.1"/>
    </source>
</evidence>